<dbReference type="GeneID" id="93880002"/>
<feature type="chain" id="PRO_5015138623" evidence="4">
    <location>
        <begin position="30"/>
        <end position="354"/>
    </location>
</feature>
<feature type="signal peptide" evidence="4">
    <location>
        <begin position="1"/>
        <end position="29"/>
    </location>
</feature>
<evidence type="ECO:0000313" key="5">
    <source>
        <dbReference type="EMBL" id="PPU82114.1"/>
    </source>
</evidence>
<dbReference type="PANTHER" id="PTHR10188">
    <property type="entry name" value="L-ASPARAGINASE"/>
    <property type="match status" value="1"/>
</dbReference>
<dbReference type="InterPro" id="IPR029055">
    <property type="entry name" value="Ntn_hydrolases_N"/>
</dbReference>
<evidence type="ECO:0000256" key="4">
    <source>
        <dbReference type="SAM" id="SignalP"/>
    </source>
</evidence>
<dbReference type="Pfam" id="PF01112">
    <property type="entry name" value="Asparaginase_2"/>
    <property type="match status" value="1"/>
</dbReference>
<gene>
    <name evidence="5" type="ORF">XsacCFBP4641_12400</name>
</gene>
<dbReference type="RefSeq" id="WP_010343233.1">
    <property type="nucleotide sequence ID" value="NZ_CP132343.1"/>
</dbReference>
<evidence type="ECO:0000313" key="6">
    <source>
        <dbReference type="Proteomes" id="UP000247346"/>
    </source>
</evidence>
<dbReference type="InterPro" id="IPR000246">
    <property type="entry name" value="Peptidase_T2"/>
</dbReference>
<dbReference type="FunFam" id="3.60.20.30:FF:000005">
    <property type="entry name" value="N(4)-(Beta-N-acetylglucosaminyl)-L-asparaginase"/>
    <property type="match status" value="1"/>
</dbReference>
<dbReference type="PROSITE" id="PS51318">
    <property type="entry name" value="TAT"/>
    <property type="match status" value="1"/>
</dbReference>
<feature type="binding site" evidence="2">
    <location>
        <begin position="237"/>
        <end position="240"/>
    </location>
    <ligand>
        <name>substrate</name>
    </ligand>
</feature>
<feature type="binding site" evidence="2">
    <location>
        <begin position="260"/>
        <end position="263"/>
    </location>
    <ligand>
        <name>substrate</name>
    </ligand>
</feature>
<sequence>MPQRRHFLKTAAFGALAAGLGGVLPGAHAAVAKAQAKAGVGPLPHGAARVISTWDFGVAANQAAWQVLSRGGAALDAVEVGVRVPEADPDNHTVGLGGYPDRDGRVTLDACIMDHTGGCGSVAALEDIVHAISVARRVMEKTPHVMLVGDGALQFALAQGFERTKLLTPESEQAWKEWLKTSHYAPEANIENRAYRRGTLPGGKDNHDTIGMLALDAHGNLSGACTTSGMAWKMHGRVGDSPIIGAGLYVDNEVGGATSTGVGEEVIRNVGSFAVVEMMRQGKSPAEACREVVMRIVRRKPELTHDLQVGFLAMNKRGEVGAFAIQPGFSYAVCDAQRQDLLLPGQSHFAAPAA</sequence>
<dbReference type="AlphaFoldDB" id="A0A2P5Z398"/>
<feature type="active site" description="Nucleophile" evidence="1">
    <location>
        <position position="209"/>
    </location>
</feature>
<dbReference type="PANTHER" id="PTHR10188:SF6">
    <property type="entry name" value="N(4)-(BETA-N-ACETYLGLUCOSAMINYL)-L-ASPARAGINASE"/>
    <property type="match status" value="1"/>
</dbReference>
<organism evidence="5 6">
    <name type="scientific">Xanthomonas sacchari</name>
    <dbReference type="NCBI Taxonomy" id="56458"/>
    <lineage>
        <taxon>Bacteria</taxon>
        <taxon>Pseudomonadati</taxon>
        <taxon>Pseudomonadota</taxon>
        <taxon>Gammaproteobacteria</taxon>
        <taxon>Lysobacterales</taxon>
        <taxon>Lysobacteraceae</taxon>
        <taxon>Xanthomonas</taxon>
    </lineage>
</organism>
<dbReference type="Proteomes" id="UP000247346">
    <property type="component" value="Unassembled WGS sequence"/>
</dbReference>
<dbReference type="SUPFAM" id="SSF56235">
    <property type="entry name" value="N-terminal nucleophile aminohydrolases (Ntn hydrolases)"/>
    <property type="match status" value="1"/>
</dbReference>
<dbReference type="EMBL" id="MDEK01000010">
    <property type="protein sequence ID" value="PPU82114.1"/>
    <property type="molecule type" value="Genomic_DNA"/>
</dbReference>
<dbReference type="CDD" id="cd04513">
    <property type="entry name" value="Glycosylasparaginase"/>
    <property type="match status" value="1"/>
</dbReference>
<comment type="caution">
    <text evidence="5">The sequence shown here is derived from an EMBL/GenBank/DDBJ whole genome shotgun (WGS) entry which is preliminary data.</text>
</comment>
<keyword evidence="4" id="KW-0732">Signal</keyword>
<protein>
    <submittedName>
        <fullName evidence="5">N(4)-(Beta-N-acetylglucosaminyl)-L-asparaginase</fullName>
    </submittedName>
</protein>
<proteinExistence type="predicted"/>
<dbReference type="InterPro" id="IPR006311">
    <property type="entry name" value="TAT_signal"/>
</dbReference>
<evidence type="ECO:0000256" key="2">
    <source>
        <dbReference type="PIRSR" id="PIRSR600246-2"/>
    </source>
</evidence>
<name>A0A2P5Z398_9XANT</name>
<evidence type="ECO:0000256" key="3">
    <source>
        <dbReference type="PIRSR" id="PIRSR600246-3"/>
    </source>
</evidence>
<feature type="site" description="Cleavage; by autolysis" evidence="3">
    <location>
        <begin position="208"/>
        <end position="209"/>
    </location>
</feature>
<dbReference type="OrthoDB" id="9780217at2"/>
<dbReference type="GO" id="GO:0016811">
    <property type="term" value="F:hydrolase activity, acting on carbon-nitrogen (but not peptide) bonds, in linear amides"/>
    <property type="evidence" value="ECO:0007669"/>
    <property type="project" value="UniProtKB-ARBA"/>
</dbReference>
<evidence type="ECO:0000256" key="1">
    <source>
        <dbReference type="PIRSR" id="PIRSR600246-1"/>
    </source>
</evidence>
<dbReference type="STRING" id="56458.SB85_00525"/>
<accession>A0A2P5Z398</accession>
<reference evidence="5 6" key="1">
    <citation type="submission" date="2016-08" db="EMBL/GenBank/DDBJ databases">
        <authorList>
            <person name="Seilhamer J.J."/>
        </authorList>
    </citation>
    <scope>NUCLEOTIDE SEQUENCE [LARGE SCALE GENOMIC DNA]</scope>
    <source>
        <strain evidence="5 6">CFBP4641</strain>
    </source>
</reference>
<dbReference type="Gene3D" id="3.60.20.30">
    <property type="entry name" value="(Glycosyl)asparaginase"/>
    <property type="match status" value="1"/>
</dbReference>
<dbReference type="GO" id="GO:0005737">
    <property type="term" value="C:cytoplasm"/>
    <property type="evidence" value="ECO:0007669"/>
    <property type="project" value="TreeGrafter"/>
</dbReference>